<dbReference type="OrthoDB" id="9784823at2"/>
<proteinExistence type="predicted"/>
<gene>
    <name evidence="1" type="ORF">C1I95_32140</name>
</gene>
<keyword evidence="2" id="KW-1185">Reference proteome</keyword>
<name>A0A2W2ENF0_9ACTN</name>
<reference evidence="1 2" key="1">
    <citation type="submission" date="2018-01" db="EMBL/GenBank/DDBJ databases">
        <title>Draft genome sequence of Jishengella sp. NA12.</title>
        <authorList>
            <person name="Sahin N."/>
            <person name="Ay H."/>
            <person name="Saygin H."/>
        </authorList>
    </citation>
    <scope>NUCLEOTIDE SEQUENCE [LARGE SCALE GENOMIC DNA]</scope>
    <source>
        <strain evidence="1 2">NA12</strain>
    </source>
</reference>
<organism evidence="1 2">
    <name type="scientific">Micromonospora craterilacus</name>
    <dbReference type="NCBI Taxonomy" id="1655439"/>
    <lineage>
        <taxon>Bacteria</taxon>
        <taxon>Bacillati</taxon>
        <taxon>Actinomycetota</taxon>
        <taxon>Actinomycetes</taxon>
        <taxon>Micromonosporales</taxon>
        <taxon>Micromonosporaceae</taxon>
        <taxon>Micromonospora</taxon>
    </lineage>
</organism>
<evidence type="ECO:0008006" key="3">
    <source>
        <dbReference type="Google" id="ProtNLM"/>
    </source>
</evidence>
<dbReference type="Proteomes" id="UP000248924">
    <property type="component" value="Unassembled WGS sequence"/>
</dbReference>
<dbReference type="AlphaFoldDB" id="A0A2W2ENF0"/>
<comment type="caution">
    <text evidence="1">The sequence shown here is derived from an EMBL/GenBank/DDBJ whole genome shotgun (WGS) entry which is preliminary data.</text>
</comment>
<evidence type="ECO:0000313" key="1">
    <source>
        <dbReference type="EMBL" id="PZG06284.1"/>
    </source>
</evidence>
<evidence type="ECO:0000313" key="2">
    <source>
        <dbReference type="Proteomes" id="UP000248924"/>
    </source>
</evidence>
<protein>
    <recommendedName>
        <fullName evidence="3">DNA-binding protein</fullName>
    </recommendedName>
</protein>
<dbReference type="RefSeq" id="WP_111219659.1">
    <property type="nucleotide sequence ID" value="NZ_POTY01000363.1"/>
</dbReference>
<sequence length="81" mass="9162">MGETPPVSWRLDDLAATGDLAKEHGVHNSTIVSWSTRYADFPAPLRILSTGPVYSKEQVKRWHDGRTWLPGRPRKPRSVQP</sequence>
<dbReference type="EMBL" id="POTY01000363">
    <property type="protein sequence ID" value="PZG06284.1"/>
    <property type="molecule type" value="Genomic_DNA"/>
</dbReference>
<accession>A0A2W2ENF0</accession>